<accession>A0ABV3PDC7</accession>
<evidence type="ECO:0000256" key="1">
    <source>
        <dbReference type="SAM" id="Phobius"/>
    </source>
</evidence>
<protein>
    <recommendedName>
        <fullName evidence="4">SdpI/YhfL family protein</fullName>
    </recommendedName>
</protein>
<feature type="transmembrane region" description="Helical" evidence="1">
    <location>
        <begin position="72"/>
        <end position="93"/>
    </location>
</feature>
<dbReference type="Proteomes" id="UP001555826">
    <property type="component" value="Unassembled WGS sequence"/>
</dbReference>
<evidence type="ECO:0000313" key="2">
    <source>
        <dbReference type="EMBL" id="MEW9267505.1"/>
    </source>
</evidence>
<keyword evidence="1" id="KW-1133">Transmembrane helix</keyword>
<organism evidence="2 3">
    <name type="scientific">Kineococcus endophyticus</name>
    <dbReference type="NCBI Taxonomy" id="1181883"/>
    <lineage>
        <taxon>Bacteria</taxon>
        <taxon>Bacillati</taxon>
        <taxon>Actinomycetota</taxon>
        <taxon>Actinomycetes</taxon>
        <taxon>Kineosporiales</taxon>
        <taxon>Kineosporiaceae</taxon>
        <taxon>Kineococcus</taxon>
    </lineage>
</organism>
<evidence type="ECO:0008006" key="4">
    <source>
        <dbReference type="Google" id="ProtNLM"/>
    </source>
</evidence>
<keyword evidence="1" id="KW-0812">Transmembrane</keyword>
<dbReference type="EMBL" id="JBFNQN010000018">
    <property type="protein sequence ID" value="MEW9267505.1"/>
    <property type="molecule type" value="Genomic_DNA"/>
</dbReference>
<gene>
    <name evidence="2" type="ORF">AB1207_22415</name>
</gene>
<feature type="transmembrane region" description="Helical" evidence="1">
    <location>
        <begin position="43"/>
        <end position="60"/>
    </location>
</feature>
<sequence>MIWLLPLALTVGLSIWVGARLVRANAPGKMPIFSGAFTRPPGYAWTQALLLVMAMVTAYTREKGLSQTQATSWVFGVLAAYVPFLLVILLHNVRSGGGPRDDR</sequence>
<name>A0ABV3PDC7_9ACTN</name>
<proteinExistence type="predicted"/>
<keyword evidence="3" id="KW-1185">Reference proteome</keyword>
<comment type="caution">
    <text evidence="2">The sequence shown here is derived from an EMBL/GenBank/DDBJ whole genome shotgun (WGS) entry which is preliminary data.</text>
</comment>
<evidence type="ECO:0000313" key="3">
    <source>
        <dbReference type="Proteomes" id="UP001555826"/>
    </source>
</evidence>
<dbReference type="RefSeq" id="WP_367640878.1">
    <property type="nucleotide sequence ID" value="NZ_JBFNQN010000018.1"/>
</dbReference>
<reference evidence="2 3" key="1">
    <citation type="submission" date="2024-07" db="EMBL/GenBank/DDBJ databases">
        <authorList>
            <person name="Thanompreechachai J."/>
            <person name="Duangmal K."/>
        </authorList>
    </citation>
    <scope>NUCLEOTIDE SEQUENCE [LARGE SCALE GENOMIC DNA]</scope>
    <source>
        <strain evidence="2 3">KCTC 19886</strain>
    </source>
</reference>
<keyword evidence="1" id="KW-0472">Membrane</keyword>